<comment type="caution">
    <text evidence="3">The sequence shown here is derived from an EMBL/GenBank/DDBJ whole genome shotgun (WGS) entry which is preliminary data.</text>
</comment>
<evidence type="ECO:0000313" key="4">
    <source>
        <dbReference type="Proteomes" id="UP001240236"/>
    </source>
</evidence>
<keyword evidence="4" id="KW-1185">Reference proteome</keyword>
<dbReference type="InterPro" id="IPR012495">
    <property type="entry name" value="TadE-like_dom"/>
</dbReference>
<sequence length="147" mass="15164">MIRRADRGSVSVEVAILTPAFIALIVTAFVVGRTATAANAVDLAAHDAARAASISRNVTDADAAARAAVQAALAQQGLTCVNSNVIDYGTPNSLTRAFGTPVGQPASVVVTVTCVISFADLGFPGVPGNRTQQARYESVLDTYRSRS</sequence>
<evidence type="ECO:0000313" key="3">
    <source>
        <dbReference type="EMBL" id="MDQ0366506.1"/>
    </source>
</evidence>
<organism evidence="3 4">
    <name type="scientific">Catenuloplanes indicus</name>
    <dbReference type="NCBI Taxonomy" id="137267"/>
    <lineage>
        <taxon>Bacteria</taxon>
        <taxon>Bacillati</taxon>
        <taxon>Actinomycetota</taxon>
        <taxon>Actinomycetes</taxon>
        <taxon>Micromonosporales</taxon>
        <taxon>Micromonosporaceae</taxon>
        <taxon>Catenuloplanes</taxon>
    </lineage>
</organism>
<dbReference type="AlphaFoldDB" id="A0AAE3VZB5"/>
<dbReference type="EMBL" id="JAUSUZ010000001">
    <property type="protein sequence ID" value="MDQ0366506.1"/>
    <property type="molecule type" value="Genomic_DNA"/>
</dbReference>
<feature type="domain" description="TadE-like" evidence="2">
    <location>
        <begin position="8"/>
        <end position="50"/>
    </location>
</feature>
<feature type="transmembrane region" description="Helical" evidence="1">
    <location>
        <begin position="12"/>
        <end position="31"/>
    </location>
</feature>
<reference evidence="3 4" key="1">
    <citation type="submission" date="2023-07" db="EMBL/GenBank/DDBJ databases">
        <title>Sequencing the genomes of 1000 actinobacteria strains.</title>
        <authorList>
            <person name="Klenk H.-P."/>
        </authorList>
    </citation>
    <scope>NUCLEOTIDE SEQUENCE [LARGE SCALE GENOMIC DNA]</scope>
    <source>
        <strain evidence="3 4">DSM 44709</strain>
    </source>
</reference>
<evidence type="ECO:0000256" key="1">
    <source>
        <dbReference type="SAM" id="Phobius"/>
    </source>
</evidence>
<keyword evidence="1" id="KW-1133">Transmembrane helix</keyword>
<protein>
    <submittedName>
        <fullName evidence="3">Flp pilus assembly protein TadG</fullName>
    </submittedName>
</protein>
<dbReference type="RefSeq" id="WP_307239885.1">
    <property type="nucleotide sequence ID" value="NZ_JAUSUZ010000001.1"/>
</dbReference>
<dbReference type="Pfam" id="PF07811">
    <property type="entry name" value="TadE"/>
    <property type="match status" value="1"/>
</dbReference>
<evidence type="ECO:0000259" key="2">
    <source>
        <dbReference type="Pfam" id="PF07811"/>
    </source>
</evidence>
<dbReference type="Proteomes" id="UP001240236">
    <property type="component" value="Unassembled WGS sequence"/>
</dbReference>
<proteinExistence type="predicted"/>
<name>A0AAE3VZB5_9ACTN</name>
<keyword evidence="1" id="KW-0812">Transmembrane</keyword>
<accession>A0AAE3VZB5</accession>
<gene>
    <name evidence="3" type="ORF">J2S42_003175</name>
</gene>
<keyword evidence="1" id="KW-0472">Membrane</keyword>